<accession>A0A381YKZ6</accession>
<dbReference type="GO" id="GO:0009055">
    <property type="term" value="F:electron transfer activity"/>
    <property type="evidence" value="ECO:0007669"/>
    <property type="project" value="InterPro"/>
</dbReference>
<name>A0A381YKZ6_9ZZZZ</name>
<organism evidence="2">
    <name type="scientific">marine metagenome</name>
    <dbReference type="NCBI Taxonomy" id="408172"/>
    <lineage>
        <taxon>unclassified sequences</taxon>
        <taxon>metagenomes</taxon>
        <taxon>ecological metagenomes</taxon>
    </lineage>
</organism>
<dbReference type="Pfam" id="PF03150">
    <property type="entry name" value="CCP_MauG"/>
    <property type="match status" value="1"/>
</dbReference>
<evidence type="ECO:0000259" key="1">
    <source>
        <dbReference type="Pfam" id="PF03150"/>
    </source>
</evidence>
<feature type="non-terminal residue" evidence="2">
    <location>
        <position position="101"/>
    </location>
</feature>
<dbReference type="Gene3D" id="1.10.760.10">
    <property type="entry name" value="Cytochrome c-like domain"/>
    <property type="match status" value="1"/>
</dbReference>
<dbReference type="SUPFAM" id="SSF46626">
    <property type="entry name" value="Cytochrome c"/>
    <property type="match status" value="1"/>
</dbReference>
<sequence>MKKILIIILFVMGVYLLFLIIPVSSLDKNMGGNYNNPSQHAFINEFFGTIVSSANLNRDFPAMSKRVNNPITSKKVKLGELLYFDPLLSGDNNISCAHCHH</sequence>
<gene>
    <name evidence="2" type="ORF">METZ01_LOCUS130523</name>
</gene>
<dbReference type="InterPro" id="IPR004852">
    <property type="entry name" value="Di-haem_cyt_c_peroxidsae"/>
</dbReference>
<feature type="domain" description="Di-haem cytochrome c peroxidase" evidence="1">
    <location>
        <begin position="74"/>
        <end position="101"/>
    </location>
</feature>
<dbReference type="GO" id="GO:0016491">
    <property type="term" value="F:oxidoreductase activity"/>
    <property type="evidence" value="ECO:0007669"/>
    <property type="project" value="InterPro"/>
</dbReference>
<dbReference type="AlphaFoldDB" id="A0A381YKZ6"/>
<dbReference type="GO" id="GO:0020037">
    <property type="term" value="F:heme binding"/>
    <property type="evidence" value="ECO:0007669"/>
    <property type="project" value="InterPro"/>
</dbReference>
<dbReference type="InterPro" id="IPR036909">
    <property type="entry name" value="Cyt_c-like_dom_sf"/>
</dbReference>
<protein>
    <recommendedName>
        <fullName evidence="1">Di-haem cytochrome c peroxidase domain-containing protein</fullName>
    </recommendedName>
</protein>
<reference evidence="2" key="1">
    <citation type="submission" date="2018-05" db="EMBL/GenBank/DDBJ databases">
        <authorList>
            <person name="Lanie J.A."/>
            <person name="Ng W.-L."/>
            <person name="Kazmierczak K.M."/>
            <person name="Andrzejewski T.M."/>
            <person name="Davidsen T.M."/>
            <person name="Wayne K.J."/>
            <person name="Tettelin H."/>
            <person name="Glass J.I."/>
            <person name="Rusch D."/>
            <person name="Podicherti R."/>
            <person name="Tsui H.-C.T."/>
            <person name="Winkler M.E."/>
        </authorList>
    </citation>
    <scope>NUCLEOTIDE SEQUENCE</scope>
</reference>
<evidence type="ECO:0000313" key="2">
    <source>
        <dbReference type="EMBL" id="SVA77669.1"/>
    </source>
</evidence>
<dbReference type="EMBL" id="UINC01018481">
    <property type="protein sequence ID" value="SVA77669.1"/>
    <property type="molecule type" value="Genomic_DNA"/>
</dbReference>
<proteinExistence type="predicted"/>